<sequence>MGKKKNKNKVSGAVKTAAKTEKKLANKLKKELADLGEEDIAKVIAEIEREEAKRSAATEKILAGPPSTRAYASLTPHPINNELIMFGGEYHNGQTTEVYNELLFYNPEKNLWRQVKAPGAPPPRSAHQAVATPANKYDQLIRISELFQYA</sequence>
<dbReference type="SUPFAM" id="SSF117281">
    <property type="entry name" value="Kelch motif"/>
    <property type="match status" value="1"/>
</dbReference>
<reference evidence="2" key="2">
    <citation type="submission" date="2022-10" db="EMBL/GenBank/DDBJ databases">
        <authorList>
            <consortium name="ENA_rothamsted_submissions"/>
            <consortium name="culmorum"/>
            <person name="King R."/>
        </authorList>
    </citation>
    <scope>NUCLEOTIDE SEQUENCE</scope>
</reference>
<dbReference type="AlphaFoldDB" id="A0A9N9N2Z6"/>
<protein>
    <submittedName>
        <fullName evidence="2">Uncharacterized protein</fullName>
    </submittedName>
</protein>
<feature type="coiled-coil region" evidence="1">
    <location>
        <begin position="18"/>
        <end position="60"/>
    </location>
</feature>
<dbReference type="PANTHER" id="PTHR46063">
    <property type="entry name" value="KELCH DOMAIN-CONTAINING PROTEIN"/>
    <property type="match status" value="1"/>
</dbReference>
<evidence type="ECO:0000256" key="1">
    <source>
        <dbReference type="SAM" id="Coils"/>
    </source>
</evidence>
<dbReference type="Proteomes" id="UP001153714">
    <property type="component" value="Chromosome 10"/>
</dbReference>
<dbReference type="InterPro" id="IPR052588">
    <property type="entry name" value="Kelch_domain_protein"/>
</dbReference>
<dbReference type="PANTHER" id="PTHR46063:SF1">
    <property type="entry name" value="KELCH DOMAIN-CONTAINING PROTEIN 4"/>
    <property type="match status" value="1"/>
</dbReference>
<evidence type="ECO:0000313" key="2">
    <source>
        <dbReference type="EMBL" id="CAG9782688.1"/>
    </source>
</evidence>
<organism evidence="2 3">
    <name type="scientific">Diatraea saccharalis</name>
    <name type="common">sugarcane borer</name>
    <dbReference type="NCBI Taxonomy" id="40085"/>
    <lineage>
        <taxon>Eukaryota</taxon>
        <taxon>Metazoa</taxon>
        <taxon>Ecdysozoa</taxon>
        <taxon>Arthropoda</taxon>
        <taxon>Hexapoda</taxon>
        <taxon>Insecta</taxon>
        <taxon>Pterygota</taxon>
        <taxon>Neoptera</taxon>
        <taxon>Endopterygota</taxon>
        <taxon>Lepidoptera</taxon>
        <taxon>Glossata</taxon>
        <taxon>Ditrysia</taxon>
        <taxon>Pyraloidea</taxon>
        <taxon>Crambidae</taxon>
        <taxon>Crambinae</taxon>
        <taxon>Diatraea</taxon>
    </lineage>
</organism>
<dbReference type="EMBL" id="OU893341">
    <property type="protein sequence ID" value="CAG9782688.1"/>
    <property type="molecule type" value="Genomic_DNA"/>
</dbReference>
<reference evidence="2" key="1">
    <citation type="submission" date="2021-12" db="EMBL/GenBank/DDBJ databases">
        <authorList>
            <person name="King R."/>
        </authorList>
    </citation>
    <scope>NUCLEOTIDE SEQUENCE</scope>
</reference>
<dbReference type="Gene3D" id="2.120.10.80">
    <property type="entry name" value="Kelch-type beta propeller"/>
    <property type="match status" value="1"/>
</dbReference>
<gene>
    <name evidence="2" type="ORF">DIATSA_LOCUS929</name>
</gene>
<dbReference type="InterPro" id="IPR015915">
    <property type="entry name" value="Kelch-typ_b-propeller"/>
</dbReference>
<keyword evidence="1" id="KW-0175">Coiled coil</keyword>
<dbReference type="OrthoDB" id="4447at2759"/>
<evidence type="ECO:0000313" key="3">
    <source>
        <dbReference type="Proteomes" id="UP001153714"/>
    </source>
</evidence>
<proteinExistence type="predicted"/>
<accession>A0A9N9N2Z6</accession>
<name>A0A9N9N2Z6_9NEOP</name>
<keyword evidence="3" id="KW-1185">Reference proteome</keyword>